<dbReference type="CDD" id="cd00320">
    <property type="entry name" value="cpn10"/>
    <property type="match status" value="1"/>
</dbReference>
<dbReference type="GO" id="GO:0005737">
    <property type="term" value="C:cytoplasm"/>
    <property type="evidence" value="ECO:0007669"/>
    <property type="project" value="UniProtKB-SubCell"/>
</dbReference>
<keyword evidence="2 3" id="KW-0143">Chaperone</keyword>
<comment type="function">
    <text evidence="3 4">Together with the chaperonin GroEL, plays an essential role in assisting protein folding. The GroEL-GroES system forms a nano-cage that allows encapsulation of the non-native substrate proteins and provides a physical environment optimized to promote and accelerate protein folding. GroES binds to the apical surface of the GroEL ring, thereby capping the opening of the GroEL channel.</text>
</comment>
<dbReference type="PANTHER" id="PTHR10772:SF58">
    <property type="entry name" value="CO-CHAPERONIN GROES"/>
    <property type="match status" value="1"/>
</dbReference>
<dbReference type="GO" id="GO:0051087">
    <property type="term" value="F:protein-folding chaperone binding"/>
    <property type="evidence" value="ECO:0007669"/>
    <property type="project" value="TreeGrafter"/>
</dbReference>
<dbReference type="OrthoDB" id="9806791at2"/>
<evidence type="ECO:0000313" key="6">
    <source>
        <dbReference type="Proteomes" id="UP000198833"/>
    </source>
</evidence>
<dbReference type="InterPro" id="IPR020818">
    <property type="entry name" value="Chaperonin_GroES"/>
</dbReference>
<comment type="similarity">
    <text evidence="1 3 4">Belongs to the GroES chaperonin family.</text>
</comment>
<sequence length="88" mass="9682">MLKPLGKRVIIKVAETEETTASGFVLPASSKEKEQYGEVIAVGPEVEAEDGVKVGDQVYFKSYAGSEIEYQEEKYLIAELKDLLAVID</sequence>
<name>A0A1H9FE29_9LACT</name>
<dbReference type="Pfam" id="PF00166">
    <property type="entry name" value="Cpn10"/>
    <property type="match status" value="1"/>
</dbReference>
<protein>
    <recommendedName>
        <fullName evidence="3">Co-chaperonin GroES</fullName>
    </recommendedName>
    <alternativeName>
        <fullName evidence="3">10 kDa chaperonin</fullName>
    </alternativeName>
    <alternativeName>
        <fullName evidence="3">Chaperonin-10</fullName>
        <shortName evidence="3">Cpn10</shortName>
    </alternativeName>
</protein>
<dbReference type="GO" id="GO:0046872">
    <property type="term" value="F:metal ion binding"/>
    <property type="evidence" value="ECO:0007669"/>
    <property type="project" value="TreeGrafter"/>
</dbReference>
<evidence type="ECO:0000256" key="4">
    <source>
        <dbReference type="RuleBase" id="RU000535"/>
    </source>
</evidence>
<dbReference type="FunFam" id="2.30.33.40:FF:000001">
    <property type="entry name" value="10 kDa chaperonin"/>
    <property type="match status" value="1"/>
</dbReference>
<dbReference type="InterPro" id="IPR011032">
    <property type="entry name" value="GroES-like_sf"/>
</dbReference>
<evidence type="ECO:0000256" key="3">
    <source>
        <dbReference type="HAMAP-Rule" id="MF_00580"/>
    </source>
</evidence>
<dbReference type="RefSeq" id="WP_092572361.1">
    <property type="nucleotide sequence ID" value="NZ_CALUDV010000011.1"/>
</dbReference>
<evidence type="ECO:0000256" key="1">
    <source>
        <dbReference type="ARBA" id="ARBA00006975"/>
    </source>
</evidence>
<reference evidence="5 6" key="1">
    <citation type="submission" date="2016-10" db="EMBL/GenBank/DDBJ databases">
        <authorList>
            <person name="de Groot N.N."/>
        </authorList>
    </citation>
    <scope>NUCLEOTIDE SEQUENCE [LARGE SCALE GENOMIC DNA]</scope>
    <source>
        <strain evidence="5 6">DSM 15695</strain>
    </source>
</reference>
<dbReference type="AlphaFoldDB" id="A0A1H9FE29"/>
<gene>
    <name evidence="3" type="primary">groES</name>
    <name evidence="3" type="synonym">groS</name>
    <name evidence="5" type="ORF">SAMN04488558_10926</name>
</gene>
<organism evidence="5 6">
    <name type="scientific">Ignavigranum ruoffiae</name>
    <dbReference type="NCBI Taxonomy" id="89093"/>
    <lineage>
        <taxon>Bacteria</taxon>
        <taxon>Bacillati</taxon>
        <taxon>Bacillota</taxon>
        <taxon>Bacilli</taxon>
        <taxon>Lactobacillales</taxon>
        <taxon>Aerococcaceae</taxon>
        <taxon>Ignavigranum</taxon>
    </lineage>
</organism>
<dbReference type="InterPro" id="IPR037124">
    <property type="entry name" value="Chaperonin_GroES_sf"/>
</dbReference>
<dbReference type="Gene3D" id="2.30.33.40">
    <property type="entry name" value="GroES chaperonin"/>
    <property type="match status" value="1"/>
</dbReference>
<proteinExistence type="inferred from homology"/>
<comment type="subcellular location">
    <subcellularLocation>
        <location evidence="3">Cytoplasm</location>
    </subcellularLocation>
</comment>
<dbReference type="GO" id="GO:0005524">
    <property type="term" value="F:ATP binding"/>
    <property type="evidence" value="ECO:0007669"/>
    <property type="project" value="InterPro"/>
</dbReference>
<dbReference type="Proteomes" id="UP000198833">
    <property type="component" value="Unassembled WGS sequence"/>
</dbReference>
<accession>A0A1H9FE29</accession>
<dbReference type="GO" id="GO:0044183">
    <property type="term" value="F:protein folding chaperone"/>
    <property type="evidence" value="ECO:0007669"/>
    <property type="project" value="InterPro"/>
</dbReference>
<comment type="subunit">
    <text evidence="3">Heptamer of 7 subunits arranged in a ring. Interacts with the chaperonin GroEL.</text>
</comment>
<dbReference type="PANTHER" id="PTHR10772">
    <property type="entry name" value="10 KDA HEAT SHOCK PROTEIN"/>
    <property type="match status" value="1"/>
</dbReference>
<dbReference type="EMBL" id="FOEN01000009">
    <property type="protein sequence ID" value="SEQ36196.1"/>
    <property type="molecule type" value="Genomic_DNA"/>
</dbReference>
<dbReference type="SUPFAM" id="SSF50129">
    <property type="entry name" value="GroES-like"/>
    <property type="match status" value="1"/>
</dbReference>
<evidence type="ECO:0000313" key="5">
    <source>
        <dbReference type="EMBL" id="SEQ36196.1"/>
    </source>
</evidence>
<dbReference type="PRINTS" id="PR00297">
    <property type="entry name" value="CHAPERONIN10"/>
</dbReference>
<keyword evidence="6" id="KW-1185">Reference proteome</keyword>
<evidence type="ECO:0000256" key="2">
    <source>
        <dbReference type="ARBA" id="ARBA00023186"/>
    </source>
</evidence>
<keyword evidence="3" id="KW-0963">Cytoplasm</keyword>
<dbReference type="HAMAP" id="MF_00580">
    <property type="entry name" value="CH10"/>
    <property type="match status" value="1"/>
</dbReference>
<dbReference type="SMART" id="SM00883">
    <property type="entry name" value="Cpn10"/>
    <property type="match status" value="1"/>
</dbReference>
<dbReference type="STRING" id="89093.SAMN04488558_10926"/>
<dbReference type="GO" id="GO:0051082">
    <property type="term" value="F:unfolded protein binding"/>
    <property type="evidence" value="ECO:0007669"/>
    <property type="project" value="TreeGrafter"/>
</dbReference>